<feature type="compositionally biased region" description="Basic and acidic residues" evidence="1">
    <location>
        <begin position="416"/>
        <end position="432"/>
    </location>
</feature>
<keyword evidence="4" id="KW-1185">Reference proteome</keyword>
<proteinExistence type="predicted"/>
<evidence type="ECO:0000256" key="2">
    <source>
        <dbReference type="SAM" id="SignalP"/>
    </source>
</evidence>
<organism evidence="3 4">
    <name type="scientific">Sinanodonta woodiana</name>
    <name type="common">Chinese pond mussel</name>
    <name type="synonym">Anodonta woodiana</name>
    <dbReference type="NCBI Taxonomy" id="1069815"/>
    <lineage>
        <taxon>Eukaryota</taxon>
        <taxon>Metazoa</taxon>
        <taxon>Spiralia</taxon>
        <taxon>Lophotrochozoa</taxon>
        <taxon>Mollusca</taxon>
        <taxon>Bivalvia</taxon>
        <taxon>Autobranchia</taxon>
        <taxon>Heteroconchia</taxon>
        <taxon>Palaeoheterodonta</taxon>
        <taxon>Unionida</taxon>
        <taxon>Unionoidea</taxon>
        <taxon>Unionidae</taxon>
        <taxon>Unioninae</taxon>
        <taxon>Sinanodonta</taxon>
    </lineage>
</organism>
<feature type="chain" id="PRO_5044831616" evidence="2">
    <location>
        <begin position="24"/>
        <end position="446"/>
    </location>
</feature>
<feature type="region of interest" description="Disordered" evidence="1">
    <location>
        <begin position="397"/>
        <end position="446"/>
    </location>
</feature>
<evidence type="ECO:0000313" key="4">
    <source>
        <dbReference type="Proteomes" id="UP001634394"/>
    </source>
</evidence>
<comment type="caution">
    <text evidence="3">The sequence shown here is derived from an EMBL/GenBank/DDBJ whole genome shotgun (WGS) entry which is preliminary data.</text>
</comment>
<evidence type="ECO:0000256" key="1">
    <source>
        <dbReference type="SAM" id="MobiDB-lite"/>
    </source>
</evidence>
<name>A0ABD3W235_SINWO</name>
<sequence length="446" mass="49052">MASGKFVVIFTVTLLVFISYGTSQNICNFRLEVPSMEVCNLSGGIAADFQENFVELEGNLKGLVAFQDTSHDFLQTYLHGLRNQDRQTEEQLYKLMKNLQELQSLMAVHESVEETDVAIPVPNLNMIDTVRKDFATAVDDLGKKLTNVSKVLEDNGKMRVQLNRDFERQLQINQQNINHAVQNVQSLESAITSALVTSSMATVNANALNASILSNLSDEIFKLSVRAETVRILTNSNLKDLDRRVQVSDNDVSNIVSNLQTVKSTLQTVDSVIPMVTANASIIRDAETVFGDRLGAFVQNSTVDMFLLKTNLYQIQQDATGIGNDLLKFTIGQASFRSALTNLTHQVHSLDSLIVFSSGIEKNETGKVLSLKLDLESDKAALAYAFALSDKIPRNFPINGGGSDPNTDGPVVPILHETEPTKGNDDEQHRLTGLEGWLSLHSGHGK</sequence>
<reference evidence="3 4" key="1">
    <citation type="submission" date="2024-11" db="EMBL/GenBank/DDBJ databases">
        <title>Chromosome-level genome assembly of the freshwater bivalve Anodonta woodiana.</title>
        <authorList>
            <person name="Chen X."/>
        </authorList>
    </citation>
    <scope>NUCLEOTIDE SEQUENCE [LARGE SCALE GENOMIC DNA]</scope>
    <source>
        <strain evidence="3">MN2024</strain>
        <tissue evidence="3">Gills</tissue>
    </source>
</reference>
<dbReference type="Proteomes" id="UP001634394">
    <property type="component" value="Unassembled WGS sequence"/>
</dbReference>
<feature type="signal peptide" evidence="2">
    <location>
        <begin position="1"/>
        <end position="23"/>
    </location>
</feature>
<gene>
    <name evidence="3" type="ORF">ACJMK2_043947</name>
</gene>
<keyword evidence="2" id="KW-0732">Signal</keyword>
<dbReference type="AlphaFoldDB" id="A0ABD3W235"/>
<evidence type="ECO:0000313" key="3">
    <source>
        <dbReference type="EMBL" id="KAL3866665.1"/>
    </source>
</evidence>
<dbReference type="EMBL" id="JBJQND010000009">
    <property type="protein sequence ID" value="KAL3866665.1"/>
    <property type="molecule type" value="Genomic_DNA"/>
</dbReference>
<protein>
    <submittedName>
        <fullName evidence="3">Uncharacterized protein</fullName>
    </submittedName>
</protein>
<accession>A0ABD3W235</accession>